<dbReference type="Pfam" id="PF14334">
    <property type="entry name" value="DUF4390"/>
    <property type="match status" value="1"/>
</dbReference>
<proteinExistence type="predicted"/>
<dbReference type="EMBL" id="LAZR01002434">
    <property type="protein sequence ID" value="KKN30102.1"/>
    <property type="molecule type" value="Genomic_DNA"/>
</dbReference>
<reference evidence="1" key="1">
    <citation type="journal article" date="2015" name="Nature">
        <title>Complex archaea that bridge the gap between prokaryotes and eukaryotes.</title>
        <authorList>
            <person name="Spang A."/>
            <person name="Saw J.H."/>
            <person name="Jorgensen S.L."/>
            <person name="Zaremba-Niedzwiedzka K."/>
            <person name="Martijn J."/>
            <person name="Lind A.E."/>
            <person name="van Eijk R."/>
            <person name="Schleper C."/>
            <person name="Guy L."/>
            <person name="Ettema T.J."/>
        </authorList>
    </citation>
    <scope>NUCLEOTIDE SEQUENCE</scope>
</reference>
<sequence>MPASVTAKISGLLVLVLMLSFMSSTQAITFEVSAANITKIGNGHVLDASIRYPLTPRVIEALDNGIPIVFFQEFKLVDVTPLLAGYWEWEDTLWDTKISYELRYHALAQQYVLQDTATGKERFFPSLEGTLHALGTIQNLTLPPKHMTDNKQLVFELRSGIDLYQLPTPMRPGAIVSSKWHLTSPWTPAQWH</sequence>
<dbReference type="InterPro" id="IPR025500">
    <property type="entry name" value="DUF4390"/>
</dbReference>
<organism evidence="1">
    <name type="scientific">marine sediment metagenome</name>
    <dbReference type="NCBI Taxonomy" id="412755"/>
    <lineage>
        <taxon>unclassified sequences</taxon>
        <taxon>metagenomes</taxon>
        <taxon>ecological metagenomes</taxon>
    </lineage>
</organism>
<evidence type="ECO:0000313" key="1">
    <source>
        <dbReference type="EMBL" id="KKN30102.1"/>
    </source>
</evidence>
<name>A0A0F9PZE4_9ZZZZ</name>
<gene>
    <name evidence="1" type="ORF">LCGC14_0837300</name>
</gene>
<comment type="caution">
    <text evidence="1">The sequence shown here is derived from an EMBL/GenBank/DDBJ whole genome shotgun (WGS) entry which is preliminary data.</text>
</comment>
<protein>
    <recommendedName>
        <fullName evidence="2">DUF4390 domain-containing protein</fullName>
    </recommendedName>
</protein>
<evidence type="ECO:0008006" key="2">
    <source>
        <dbReference type="Google" id="ProtNLM"/>
    </source>
</evidence>
<accession>A0A0F9PZE4</accession>
<dbReference type="AlphaFoldDB" id="A0A0F9PZE4"/>